<dbReference type="Pfam" id="PF14223">
    <property type="entry name" value="Retrotran_gag_2"/>
    <property type="match status" value="1"/>
</dbReference>
<feature type="compositionally biased region" description="Low complexity" evidence="1">
    <location>
        <begin position="246"/>
        <end position="255"/>
    </location>
</feature>
<feature type="region of interest" description="Disordered" evidence="1">
    <location>
        <begin position="245"/>
        <end position="265"/>
    </location>
</feature>
<dbReference type="EMBL" id="JAWWNJ010000022">
    <property type="protein sequence ID" value="KAK7033709.1"/>
    <property type="molecule type" value="Genomic_DNA"/>
</dbReference>
<protein>
    <recommendedName>
        <fullName evidence="4">Gag protein</fullName>
    </recommendedName>
</protein>
<gene>
    <name evidence="2" type="ORF">R3P38DRAFT_2520231</name>
</gene>
<keyword evidence="3" id="KW-1185">Reference proteome</keyword>
<accession>A0AAW0C2Y9</accession>
<feature type="non-terminal residue" evidence="2">
    <location>
        <position position="265"/>
    </location>
</feature>
<comment type="caution">
    <text evidence="2">The sequence shown here is derived from an EMBL/GenBank/DDBJ whole genome shotgun (WGS) entry which is preliminary data.</text>
</comment>
<name>A0AAW0C2Y9_9AGAR</name>
<sequence>MASANSNDKEWRGITLAPIVENSDGSNNYAEFQSKAKRKLDAAGYWKYVAGDEYKPPVIPKLVESLTHTGFALDGNEVTVTTRGNELEVNVAKKNAESWLAQDKKALAIIVEAVPGPKLYVVEDCKSAHEAWEALKETYEPTNALMAITLKSQISSLMCGANPVAWRVEIMEKYQRLRRADAGMLPDHEFAKCLITNMSQSDKWQYCRDILLEEMSKSDQPGGEPLKSAFVLARLQREEYAKGLFSAATSSSSSKARSRTNDDGD</sequence>
<evidence type="ECO:0000313" key="3">
    <source>
        <dbReference type="Proteomes" id="UP001362999"/>
    </source>
</evidence>
<dbReference type="Proteomes" id="UP001362999">
    <property type="component" value="Unassembled WGS sequence"/>
</dbReference>
<reference evidence="2 3" key="1">
    <citation type="journal article" date="2024" name="J Genomics">
        <title>Draft genome sequencing and assembly of Favolaschia claudopus CIRM-BRFM 2984 isolated from oak limbs.</title>
        <authorList>
            <person name="Navarro D."/>
            <person name="Drula E."/>
            <person name="Chaduli D."/>
            <person name="Cazenave R."/>
            <person name="Ahrendt S."/>
            <person name="Wang J."/>
            <person name="Lipzen A."/>
            <person name="Daum C."/>
            <person name="Barry K."/>
            <person name="Grigoriev I.V."/>
            <person name="Favel A."/>
            <person name="Rosso M.N."/>
            <person name="Martin F."/>
        </authorList>
    </citation>
    <scope>NUCLEOTIDE SEQUENCE [LARGE SCALE GENOMIC DNA]</scope>
    <source>
        <strain evidence="2 3">CIRM-BRFM 2984</strain>
    </source>
</reference>
<evidence type="ECO:0000313" key="2">
    <source>
        <dbReference type="EMBL" id="KAK7033709.1"/>
    </source>
</evidence>
<evidence type="ECO:0008006" key="4">
    <source>
        <dbReference type="Google" id="ProtNLM"/>
    </source>
</evidence>
<dbReference type="AlphaFoldDB" id="A0AAW0C2Y9"/>
<organism evidence="2 3">
    <name type="scientific">Favolaschia claudopus</name>
    <dbReference type="NCBI Taxonomy" id="2862362"/>
    <lineage>
        <taxon>Eukaryota</taxon>
        <taxon>Fungi</taxon>
        <taxon>Dikarya</taxon>
        <taxon>Basidiomycota</taxon>
        <taxon>Agaricomycotina</taxon>
        <taxon>Agaricomycetes</taxon>
        <taxon>Agaricomycetidae</taxon>
        <taxon>Agaricales</taxon>
        <taxon>Marasmiineae</taxon>
        <taxon>Mycenaceae</taxon>
        <taxon>Favolaschia</taxon>
    </lineage>
</organism>
<evidence type="ECO:0000256" key="1">
    <source>
        <dbReference type="SAM" id="MobiDB-lite"/>
    </source>
</evidence>
<proteinExistence type="predicted"/>